<sequence>MQNRIQKELEALQTKNPLPGISVSVDPNNRLIWHAIVEGPEGSPYEGGKFKLDIDFPENYPFKCPWVYFTTKVFHPCVTEKGNMKMQYYCENEWQPNDTVGNILQRIQKKFIEFKIDNLNGQAEKLYKHDREKFNFIAREETKKYA</sequence>
<accession>A0A8S1S955</accession>
<feature type="domain" description="UBC core" evidence="1">
    <location>
        <begin position="1"/>
        <end position="146"/>
    </location>
</feature>
<dbReference type="EMBL" id="CAJJDP010000005">
    <property type="protein sequence ID" value="CAD8135444.1"/>
    <property type="molecule type" value="Genomic_DNA"/>
</dbReference>
<proteinExistence type="predicted"/>
<dbReference type="Proteomes" id="UP000683925">
    <property type="component" value="Unassembled WGS sequence"/>
</dbReference>
<evidence type="ECO:0000313" key="2">
    <source>
        <dbReference type="EMBL" id="CAD8135444.1"/>
    </source>
</evidence>
<dbReference type="OrthoDB" id="283577at2759"/>
<evidence type="ECO:0000313" key="3">
    <source>
        <dbReference type="Proteomes" id="UP000683925"/>
    </source>
</evidence>
<comment type="caution">
    <text evidence="2">The sequence shown here is derived from an EMBL/GenBank/DDBJ whole genome shotgun (WGS) entry which is preliminary data.</text>
</comment>
<dbReference type="SMART" id="SM00212">
    <property type="entry name" value="UBCc"/>
    <property type="match status" value="1"/>
</dbReference>
<protein>
    <recommendedName>
        <fullName evidence="1">UBC core domain-containing protein</fullName>
    </recommendedName>
</protein>
<gene>
    <name evidence="2" type="ORF">POCTA_138.1.T0060392</name>
</gene>
<keyword evidence="3" id="KW-1185">Reference proteome</keyword>
<name>A0A8S1S955_PAROT</name>
<evidence type="ECO:0000259" key="1">
    <source>
        <dbReference type="PROSITE" id="PS50127"/>
    </source>
</evidence>
<dbReference type="PANTHER" id="PTHR24067">
    <property type="entry name" value="UBIQUITIN-CONJUGATING ENZYME E2"/>
    <property type="match status" value="1"/>
</dbReference>
<dbReference type="Pfam" id="PF00179">
    <property type="entry name" value="UQ_con"/>
    <property type="match status" value="1"/>
</dbReference>
<dbReference type="InterPro" id="IPR000608">
    <property type="entry name" value="UBC"/>
</dbReference>
<dbReference type="PROSITE" id="PS50127">
    <property type="entry name" value="UBC_2"/>
    <property type="match status" value="1"/>
</dbReference>
<dbReference type="AlphaFoldDB" id="A0A8S1S955"/>
<dbReference type="InterPro" id="IPR050113">
    <property type="entry name" value="Ub_conjugating_enzyme"/>
</dbReference>
<organism evidence="2 3">
    <name type="scientific">Paramecium octaurelia</name>
    <dbReference type="NCBI Taxonomy" id="43137"/>
    <lineage>
        <taxon>Eukaryota</taxon>
        <taxon>Sar</taxon>
        <taxon>Alveolata</taxon>
        <taxon>Ciliophora</taxon>
        <taxon>Intramacronucleata</taxon>
        <taxon>Oligohymenophorea</taxon>
        <taxon>Peniculida</taxon>
        <taxon>Parameciidae</taxon>
        <taxon>Paramecium</taxon>
    </lineage>
</organism>
<reference evidence="2" key="1">
    <citation type="submission" date="2021-01" db="EMBL/GenBank/DDBJ databases">
        <authorList>
            <consortium name="Genoscope - CEA"/>
            <person name="William W."/>
        </authorList>
    </citation>
    <scope>NUCLEOTIDE SEQUENCE</scope>
</reference>
<dbReference type="OMA" id="VTPIYHL"/>